<proteinExistence type="predicted"/>
<gene>
    <name evidence="1" type="ORF">PLANPX_5840</name>
</gene>
<name>A0A5K7XIF1_9BACT</name>
<dbReference type="EMBL" id="AP021861">
    <property type="protein sequence ID" value="BBO36228.1"/>
    <property type="molecule type" value="Genomic_DNA"/>
</dbReference>
<organism evidence="1 2">
    <name type="scientific">Lacipirellula parvula</name>
    <dbReference type="NCBI Taxonomy" id="2650471"/>
    <lineage>
        <taxon>Bacteria</taxon>
        <taxon>Pseudomonadati</taxon>
        <taxon>Planctomycetota</taxon>
        <taxon>Planctomycetia</taxon>
        <taxon>Pirellulales</taxon>
        <taxon>Lacipirellulaceae</taxon>
        <taxon>Lacipirellula</taxon>
    </lineage>
</organism>
<evidence type="ECO:0000313" key="2">
    <source>
        <dbReference type="Proteomes" id="UP000326837"/>
    </source>
</evidence>
<sequence>MGRGLARIWRIVTDEMQGRYMNDLRLLPAATDCCRFLAPRIPLRLCAFA</sequence>
<dbReference type="AlphaFoldDB" id="A0A5K7XIF1"/>
<keyword evidence="2" id="KW-1185">Reference proteome</keyword>
<reference evidence="2" key="1">
    <citation type="submission" date="2019-10" db="EMBL/GenBank/DDBJ databases">
        <title>Lacipirellula parvula gen. nov., sp. nov., representing a lineage of planctomycetes widespread in freshwater anoxic habitats, and description of the family Lacipirellulaceae.</title>
        <authorList>
            <person name="Dedysh S.N."/>
            <person name="Kulichevskaya I.S."/>
            <person name="Beletsky A.V."/>
            <person name="Rakitin A.L."/>
            <person name="Mardanov A.V."/>
            <person name="Ivanova A.A."/>
            <person name="Saltykova V.X."/>
            <person name="Rijpstra W.I.C."/>
            <person name="Sinninghe Damste J.S."/>
            <person name="Ravin N.V."/>
        </authorList>
    </citation>
    <scope>NUCLEOTIDE SEQUENCE [LARGE SCALE GENOMIC DNA]</scope>
    <source>
        <strain evidence="2">PX69</strain>
    </source>
</reference>
<evidence type="ECO:0000313" key="1">
    <source>
        <dbReference type="EMBL" id="BBO36228.1"/>
    </source>
</evidence>
<dbReference type="Proteomes" id="UP000326837">
    <property type="component" value="Chromosome"/>
</dbReference>
<protein>
    <submittedName>
        <fullName evidence="1">Uncharacterized protein</fullName>
    </submittedName>
</protein>
<dbReference type="KEGG" id="lpav:PLANPX_5840"/>
<accession>A0A5K7XIF1</accession>